<evidence type="ECO:0000313" key="2">
    <source>
        <dbReference type="EMBL" id="CBX82528.1"/>
    </source>
</evidence>
<feature type="compositionally biased region" description="Pro residues" evidence="1">
    <location>
        <begin position="25"/>
        <end position="35"/>
    </location>
</feature>
<sequence>MLIITAEECPQRVMVTGARGQLPAARPPPDSGEHR</sequence>
<feature type="region of interest" description="Disordered" evidence="1">
    <location>
        <begin position="16"/>
        <end position="35"/>
    </location>
</feature>
<accession>E5BAM1</accession>
<proteinExistence type="predicted"/>
<protein>
    <submittedName>
        <fullName evidence="2">Uncharacterized protein</fullName>
    </submittedName>
</protein>
<gene>
    <name evidence="2" type="ORF">EAIL5_3708</name>
</gene>
<evidence type="ECO:0000256" key="1">
    <source>
        <dbReference type="SAM" id="MobiDB-lite"/>
    </source>
</evidence>
<dbReference type="AlphaFoldDB" id="E5BAM1"/>
<name>E5BAM1_ERWAM</name>
<organism evidence="2">
    <name type="scientific">Erwinia amylovora ATCC BAA-2158</name>
    <dbReference type="NCBI Taxonomy" id="889211"/>
    <lineage>
        <taxon>Bacteria</taxon>
        <taxon>Pseudomonadati</taxon>
        <taxon>Pseudomonadota</taxon>
        <taxon>Gammaproteobacteria</taxon>
        <taxon>Enterobacterales</taxon>
        <taxon>Erwiniaceae</taxon>
        <taxon>Erwinia</taxon>
    </lineage>
</organism>
<reference evidence="2" key="1">
    <citation type="journal article" date="2011" name="J. Bacteriol.">
        <title>Genome Sequence of an Erwinia amylovora Strain with Pathogenicity Restricted to Rubus Plants.</title>
        <authorList>
            <person name="Powney R."/>
            <person name="Smits T.H."/>
            <person name="Sawbridge T."/>
            <person name="Frey B."/>
            <person name="Blom J."/>
            <person name="Frey J.E."/>
            <person name="Plummer K.M."/>
            <person name="Beer S.V."/>
            <person name="Luck J."/>
            <person name="Duffy B."/>
            <person name="Rodoni B."/>
        </authorList>
    </citation>
    <scope>NUCLEOTIDE SEQUENCE</scope>
    <source>
        <strain evidence="2">ATCC BAA-2158</strain>
    </source>
</reference>
<dbReference type="EMBL" id="FR719198">
    <property type="protein sequence ID" value="CBX82528.1"/>
    <property type="molecule type" value="Genomic_DNA"/>
</dbReference>